<comment type="caution">
    <text evidence="2">The sequence shown here is derived from an EMBL/GenBank/DDBJ whole genome shotgun (WGS) entry which is preliminary data.</text>
</comment>
<evidence type="ECO:0000313" key="2">
    <source>
        <dbReference type="EMBL" id="MBK7674789.1"/>
    </source>
</evidence>
<evidence type="ECO:0000256" key="1">
    <source>
        <dbReference type="SAM" id="MobiDB-lite"/>
    </source>
</evidence>
<reference evidence="2 3" key="1">
    <citation type="submission" date="2020-10" db="EMBL/GenBank/DDBJ databases">
        <title>Connecting structure to function with the recovery of over 1000 high-quality activated sludge metagenome-assembled genomes encoding full-length rRNA genes using long-read sequencing.</title>
        <authorList>
            <person name="Singleton C.M."/>
            <person name="Petriglieri F."/>
            <person name="Kristensen J.M."/>
            <person name="Kirkegaard R.H."/>
            <person name="Michaelsen T.Y."/>
            <person name="Andersen M.H."/>
            <person name="Karst S.M."/>
            <person name="Dueholm M.S."/>
            <person name="Nielsen P.H."/>
            <person name="Albertsen M."/>
        </authorList>
    </citation>
    <scope>NUCLEOTIDE SEQUENCE [LARGE SCALE GENOMIC DNA]</scope>
    <source>
        <strain evidence="2">EsbW_18-Q3-R4-48_BATAC.285</strain>
    </source>
</reference>
<dbReference type="Proteomes" id="UP000697998">
    <property type="component" value="Unassembled WGS sequence"/>
</dbReference>
<dbReference type="Pfam" id="PF09684">
    <property type="entry name" value="Tail_P2_I"/>
    <property type="match status" value="1"/>
</dbReference>
<evidence type="ECO:0008006" key="4">
    <source>
        <dbReference type="Google" id="ProtNLM"/>
    </source>
</evidence>
<sequence>MDSNGTRFLLLAGAADLGQRGSQCVWDAGAGALTLAQAGQPRLPRLPVDEALALWRAATPWVLDDHGQIARLSADRRRVEFALGWPPTGWDVLRAARVPGDPAAGDLAGSTLDAVDAPAGCTFTDLHLGGSGLLAAPFSDGGSEHGLLAVHLRHRWQARCTTPLQAVRAWVDAADQVWLVGQTDLLLCTGAPLAQPYTPRADRFEPLAVEPDPLRFVWRQTLPGHRGVIGLAADDESLFVLVQDVDGSDEAPRQAVLSRPLAATSQAAFARHLLPADLPLAVDIAALDGGRVILLPPLENGAAREVRRDCPVFMLDAPTARLLPERWPRRSEFGVRFVRHRDNLVRQLAVDGVHRLYRLAQASFRPAGKAIVGEHPALDSGTPGTVWDRLYLDACIPPGCTIEVGARAADDWDVLPGADDDLYEVQPAPLWSPLASELPFAASRAERLAGRSGLFEVLLQRPNGAVREVRGRYLRLSLTLTGDGRHSPAIYALRVCYPRFSWQTHYLPDHFQQQEAPLAALPAEPVPANGADLRERLLACFYGLLTPLEDRIVAAETLLYPDAAPGAWLPRLAEMLGTTLRPHWPENRQRRWLAALGRLQAHKGSFGGLCQALDLITDGAVARGQVVPVELFRLRRTLATVLGVSFDDARHPLTLGTGQSGNSIVGDTLILSADQASEVLALFAPNLAREGGERRDVEHFFDEYARRLTVLLHGPARALQTVVEEALPELVPAIVQWNVVASDHSFVLGLSPLLRIDTYLETQPPAGRVRLDRSRLGRGDLLQNPVALSPENARPMAPTDSRGDWA</sequence>
<gene>
    <name evidence="2" type="ORF">IPJ27_08450</name>
</gene>
<dbReference type="AlphaFoldDB" id="A0A935PWT5"/>
<organism evidence="2 3">
    <name type="scientific">Candidatus Accumulibacter proximus</name>
    <dbReference type="NCBI Taxonomy" id="2954385"/>
    <lineage>
        <taxon>Bacteria</taxon>
        <taxon>Pseudomonadati</taxon>
        <taxon>Pseudomonadota</taxon>
        <taxon>Betaproteobacteria</taxon>
        <taxon>Candidatus Accumulibacter</taxon>
    </lineage>
</organism>
<evidence type="ECO:0000313" key="3">
    <source>
        <dbReference type="Proteomes" id="UP000697998"/>
    </source>
</evidence>
<accession>A0A935PWT5</accession>
<dbReference type="InterPro" id="IPR006521">
    <property type="entry name" value="Tail_protein_I"/>
</dbReference>
<feature type="region of interest" description="Disordered" evidence="1">
    <location>
        <begin position="784"/>
        <end position="806"/>
    </location>
</feature>
<dbReference type="EMBL" id="JADJMH010000005">
    <property type="protein sequence ID" value="MBK7674789.1"/>
    <property type="molecule type" value="Genomic_DNA"/>
</dbReference>
<name>A0A935PWT5_9PROT</name>
<protein>
    <recommendedName>
        <fullName evidence="4">Phage tail protein</fullName>
    </recommendedName>
</protein>
<proteinExistence type="predicted"/>